<protein>
    <submittedName>
        <fullName evidence="3">Holo-[acyl-carrier protein] synthase</fullName>
        <ecNumber evidence="3">2.7.8.7</ecNumber>
    </submittedName>
</protein>
<dbReference type="EC" id="2.7.8.7" evidence="3"/>
<organism evidence="3 4">
    <name type="scientific">Actinoplanes octamycinicus</name>
    <dbReference type="NCBI Taxonomy" id="135948"/>
    <lineage>
        <taxon>Bacteria</taxon>
        <taxon>Bacillati</taxon>
        <taxon>Actinomycetota</taxon>
        <taxon>Actinomycetes</taxon>
        <taxon>Micromonosporales</taxon>
        <taxon>Micromonosporaceae</taxon>
        <taxon>Actinoplanes</taxon>
    </lineage>
</organism>
<dbReference type="Gene3D" id="3.90.470.20">
    <property type="entry name" value="4'-phosphopantetheinyl transferase domain"/>
    <property type="match status" value="1"/>
</dbReference>
<accession>A0A7W7GVN0</accession>
<sequence length="141" mass="15277">MIGAWSLESSRALAVLGRSPRVTAAVFTGAELESLLREPFNPLACAVHWTVKEATLRALALPPRLWSRWRDVRVEGSGSRPRVRLHGEVAAYAAARGVRRVDVTVRHQDSRLIATVVAGGGAARAVRMMPSFPGAVRGESR</sequence>
<evidence type="ECO:0000313" key="3">
    <source>
        <dbReference type="EMBL" id="MBB4739154.1"/>
    </source>
</evidence>
<reference evidence="3 4" key="1">
    <citation type="submission" date="2020-08" db="EMBL/GenBank/DDBJ databases">
        <title>Sequencing the genomes of 1000 actinobacteria strains.</title>
        <authorList>
            <person name="Klenk H.-P."/>
        </authorList>
    </citation>
    <scope>NUCLEOTIDE SEQUENCE [LARGE SCALE GENOMIC DNA]</scope>
    <source>
        <strain evidence="3 4">DSM 45809</strain>
    </source>
</reference>
<dbReference type="GO" id="GO:0008897">
    <property type="term" value="F:holo-[acyl-carrier-protein] synthase activity"/>
    <property type="evidence" value="ECO:0007669"/>
    <property type="project" value="UniProtKB-EC"/>
</dbReference>
<dbReference type="GO" id="GO:0000287">
    <property type="term" value="F:magnesium ion binding"/>
    <property type="evidence" value="ECO:0007669"/>
    <property type="project" value="InterPro"/>
</dbReference>
<dbReference type="RefSeq" id="WP_185039730.1">
    <property type="nucleotide sequence ID" value="NZ_BAABFG010000005.1"/>
</dbReference>
<dbReference type="InterPro" id="IPR037143">
    <property type="entry name" value="4-PPantetheinyl_Trfase_dom_sf"/>
</dbReference>
<dbReference type="AlphaFoldDB" id="A0A7W7GVN0"/>
<keyword evidence="1 3" id="KW-0808">Transferase</keyword>
<dbReference type="EMBL" id="JACHNB010000001">
    <property type="protein sequence ID" value="MBB4739154.1"/>
    <property type="molecule type" value="Genomic_DNA"/>
</dbReference>
<proteinExistence type="predicted"/>
<evidence type="ECO:0000259" key="2">
    <source>
        <dbReference type="Pfam" id="PF01648"/>
    </source>
</evidence>
<dbReference type="Pfam" id="PF01648">
    <property type="entry name" value="ACPS"/>
    <property type="match status" value="1"/>
</dbReference>
<dbReference type="Proteomes" id="UP000546162">
    <property type="component" value="Unassembled WGS sequence"/>
</dbReference>
<dbReference type="SUPFAM" id="SSF56214">
    <property type="entry name" value="4'-phosphopantetheinyl transferase"/>
    <property type="match status" value="1"/>
</dbReference>
<comment type="caution">
    <text evidence="3">The sequence shown here is derived from an EMBL/GenBank/DDBJ whole genome shotgun (WGS) entry which is preliminary data.</text>
</comment>
<evidence type="ECO:0000313" key="4">
    <source>
        <dbReference type="Proteomes" id="UP000546162"/>
    </source>
</evidence>
<name>A0A7W7GVN0_9ACTN</name>
<keyword evidence="4" id="KW-1185">Reference proteome</keyword>
<dbReference type="InterPro" id="IPR008278">
    <property type="entry name" value="4-PPantetheinyl_Trfase_dom"/>
</dbReference>
<feature type="domain" description="4'-phosphopantetheinyl transferase" evidence="2">
    <location>
        <begin position="18"/>
        <end position="96"/>
    </location>
</feature>
<evidence type="ECO:0000256" key="1">
    <source>
        <dbReference type="ARBA" id="ARBA00022679"/>
    </source>
</evidence>
<gene>
    <name evidence="3" type="ORF">BJY16_002613</name>
</gene>